<name>A0A9D5DRB2_9BACI</name>
<dbReference type="Proteomes" id="UP000051061">
    <property type="component" value="Unassembled WGS sequence"/>
</dbReference>
<evidence type="ECO:0000313" key="3">
    <source>
        <dbReference type="Proteomes" id="UP000051061"/>
    </source>
</evidence>
<proteinExistence type="predicted"/>
<sequence length="153" mass="17837">MNVQWRGLKELEKEFKAMPKRFERAAIQELGKYSSLLEEGTKALVHHDEGDLEDSISFDPPKKKGQGFEFEGGSSSKYALRRHYEPPRMGVHDKLPGDKYYVSGKGRRTHNKPAFRGERPGRLYMERAVRVTERDFQQTGDRILRRTIDRGRK</sequence>
<accession>A0A9D5DRB2</accession>
<protein>
    <recommendedName>
        <fullName evidence="4">HK97 gp10 family phage protein</fullName>
    </recommendedName>
</protein>
<dbReference type="AlphaFoldDB" id="A0A9D5DRB2"/>
<reference evidence="2 3" key="1">
    <citation type="submission" date="2015-09" db="EMBL/GenBank/DDBJ databases">
        <title>Genome sequencing project for genomic taxonomy and phylogenomics of Bacillus-like bacteria.</title>
        <authorList>
            <person name="Liu B."/>
            <person name="Wang J."/>
            <person name="Zhu Y."/>
            <person name="Liu G."/>
            <person name="Chen Q."/>
            <person name="Chen Z."/>
            <person name="Lan J."/>
            <person name="Che J."/>
            <person name="Ge C."/>
            <person name="Shi H."/>
            <person name="Pan Z."/>
            <person name="Liu X."/>
        </authorList>
    </citation>
    <scope>NUCLEOTIDE SEQUENCE [LARGE SCALE GENOMIC DNA]</scope>
    <source>
        <strain evidence="2 3">DSM 19153</strain>
    </source>
</reference>
<comment type="caution">
    <text evidence="2">The sequence shown here is derived from an EMBL/GenBank/DDBJ whole genome shotgun (WGS) entry which is preliminary data.</text>
</comment>
<evidence type="ECO:0000256" key="1">
    <source>
        <dbReference type="SAM" id="MobiDB-lite"/>
    </source>
</evidence>
<feature type="region of interest" description="Disordered" evidence="1">
    <location>
        <begin position="87"/>
        <end position="118"/>
    </location>
</feature>
<feature type="region of interest" description="Disordered" evidence="1">
    <location>
        <begin position="51"/>
        <end position="74"/>
    </location>
</feature>
<evidence type="ECO:0000313" key="2">
    <source>
        <dbReference type="EMBL" id="KQL57251.1"/>
    </source>
</evidence>
<keyword evidence="3" id="KW-1185">Reference proteome</keyword>
<gene>
    <name evidence="2" type="ORF">AN965_09795</name>
</gene>
<dbReference type="EMBL" id="LJJD01000016">
    <property type="protein sequence ID" value="KQL57251.1"/>
    <property type="molecule type" value="Genomic_DNA"/>
</dbReference>
<feature type="compositionally biased region" description="Basic and acidic residues" evidence="1">
    <location>
        <begin position="87"/>
        <end position="97"/>
    </location>
</feature>
<organism evidence="2 3">
    <name type="scientific">Alkalicoccobacillus plakortidis</name>
    <dbReference type="NCBI Taxonomy" id="444060"/>
    <lineage>
        <taxon>Bacteria</taxon>
        <taxon>Bacillati</taxon>
        <taxon>Bacillota</taxon>
        <taxon>Bacilli</taxon>
        <taxon>Bacillales</taxon>
        <taxon>Bacillaceae</taxon>
        <taxon>Alkalicoccobacillus</taxon>
    </lineage>
</organism>
<evidence type="ECO:0008006" key="4">
    <source>
        <dbReference type="Google" id="ProtNLM"/>
    </source>
</evidence>